<organism evidence="1 2">
    <name type="scientific">Pseudomassariella vexata</name>
    <dbReference type="NCBI Taxonomy" id="1141098"/>
    <lineage>
        <taxon>Eukaryota</taxon>
        <taxon>Fungi</taxon>
        <taxon>Dikarya</taxon>
        <taxon>Ascomycota</taxon>
        <taxon>Pezizomycotina</taxon>
        <taxon>Sordariomycetes</taxon>
        <taxon>Xylariomycetidae</taxon>
        <taxon>Amphisphaeriales</taxon>
        <taxon>Pseudomassariaceae</taxon>
        <taxon>Pseudomassariella</taxon>
    </lineage>
</organism>
<comment type="caution">
    <text evidence="1">The sequence shown here is derived from an EMBL/GenBank/DDBJ whole genome shotgun (WGS) entry which is preliminary data.</text>
</comment>
<dbReference type="RefSeq" id="XP_040712597.1">
    <property type="nucleotide sequence ID" value="XM_040858684.1"/>
</dbReference>
<dbReference type="GeneID" id="63774896"/>
<keyword evidence="2" id="KW-1185">Reference proteome</keyword>
<dbReference type="Proteomes" id="UP000193689">
    <property type="component" value="Unassembled WGS sequence"/>
</dbReference>
<evidence type="ECO:0000313" key="2">
    <source>
        <dbReference type="Proteomes" id="UP000193689"/>
    </source>
</evidence>
<proteinExistence type="predicted"/>
<accession>A0A1Y2DLK7</accession>
<evidence type="ECO:0000313" key="1">
    <source>
        <dbReference type="EMBL" id="ORY60163.1"/>
    </source>
</evidence>
<dbReference type="InParanoid" id="A0A1Y2DLK7"/>
<dbReference type="EMBL" id="MCFJ01000012">
    <property type="protein sequence ID" value="ORY60163.1"/>
    <property type="molecule type" value="Genomic_DNA"/>
</dbReference>
<sequence length="157" mass="17435">MKLSFGGTSALDYFLNMLSQYSTPYMFSLSATTVSRQYGHRPKTLVLKSGGDIRRYEARNNIENHEDDDNGLSRDLSMKKAQNSHKLPGQYASTAYVIAILLTALAPTPPSSSHQRNQVQSGPSRNLVVSYTQPKNEPFVSNPFVKDTEAAHIFFCG</sequence>
<dbReference type="AlphaFoldDB" id="A0A1Y2DLK7"/>
<gene>
    <name evidence="1" type="ORF">BCR38DRAFT_412355</name>
</gene>
<reference evidence="1 2" key="1">
    <citation type="submission" date="2016-07" db="EMBL/GenBank/DDBJ databases">
        <title>Pervasive Adenine N6-methylation of Active Genes in Fungi.</title>
        <authorList>
            <consortium name="DOE Joint Genome Institute"/>
            <person name="Mondo S.J."/>
            <person name="Dannebaum R.O."/>
            <person name="Kuo R.C."/>
            <person name="Labutti K."/>
            <person name="Haridas S."/>
            <person name="Kuo A."/>
            <person name="Salamov A."/>
            <person name="Ahrendt S.R."/>
            <person name="Lipzen A."/>
            <person name="Sullivan W."/>
            <person name="Andreopoulos W.B."/>
            <person name="Clum A."/>
            <person name="Lindquist E."/>
            <person name="Daum C."/>
            <person name="Ramamoorthy G.K."/>
            <person name="Gryganskyi A."/>
            <person name="Culley D."/>
            <person name="Magnuson J.K."/>
            <person name="James T.Y."/>
            <person name="O'Malley M.A."/>
            <person name="Stajich J.E."/>
            <person name="Spatafora J.W."/>
            <person name="Visel A."/>
            <person name="Grigoriev I.V."/>
        </authorList>
    </citation>
    <scope>NUCLEOTIDE SEQUENCE [LARGE SCALE GENOMIC DNA]</scope>
    <source>
        <strain evidence="1 2">CBS 129021</strain>
    </source>
</reference>
<name>A0A1Y2DLK7_9PEZI</name>
<protein>
    <submittedName>
        <fullName evidence="1">Uncharacterized protein</fullName>
    </submittedName>
</protein>